<dbReference type="Proteomes" id="UP000290572">
    <property type="component" value="Unassembled WGS sequence"/>
</dbReference>
<organism evidence="1 2">
    <name type="scientific">Labeo rohita</name>
    <name type="common">Indian major carp</name>
    <name type="synonym">Cyprinus rohita</name>
    <dbReference type="NCBI Taxonomy" id="84645"/>
    <lineage>
        <taxon>Eukaryota</taxon>
        <taxon>Metazoa</taxon>
        <taxon>Chordata</taxon>
        <taxon>Craniata</taxon>
        <taxon>Vertebrata</taxon>
        <taxon>Euteleostomi</taxon>
        <taxon>Actinopterygii</taxon>
        <taxon>Neopterygii</taxon>
        <taxon>Teleostei</taxon>
        <taxon>Ostariophysi</taxon>
        <taxon>Cypriniformes</taxon>
        <taxon>Cyprinidae</taxon>
        <taxon>Labeoninae</taxon>
        <taxon>Labeonini</taxon>
        <taxon>Labeo</taxon>
    </lineage>
</organism>
<evidence type="ECO:0000313" key="2">
    <source>
        <dbReference type="Proteomes" id="UP000290572"/>
    </source>
</evidence>
<dbReference type="AlphaFoldDB" id="A0A498NSN7"/>
<keyword evidence="2" id="KW-1185">Reference proteome</keyword>
<reference evidence="1 2" key="1">
    <citation type="submission" date="2018-03" db="EMBL/GenBank/DDBJ databases">
        <title>Draft genome sequence of Rohu Carp (Labeo rohita).</title>
        <authorList>
            <person name="Das P."/>
            <person name="Kushwaha B."/>
            <person name="Joshi C.G."/>
            <person name="Kumar D."/>
            <person name="Nagpure N.S."/>
            <person name="Sahoo L."/>
            <person name="Das S.P."/>
            <person name="Bit A."/>
            <person name="Patnaik S."/>
            <person name="Meher P.K."/>
            <person name="Jayasankar P."/>
            <person name="Koringa P.G."/>
            <person name="Patel N.V."/>
            <person name="Hinsu A.T."/>
            <person name="Kumar R."/>
            <person name="Pandey M."/>
            <person name="Agarwal S."/>
            <person name="Srivastava S."/>
            <person name="Singh M."/>
            <person name="Iquebal M.A."/>
            <person name="Jaiswal S."/>
            <person name="Angadi U.B."/>
            <person name="Kumar N."/>
            <person name="Raza M."/>
            <person name="Shah T.M."/>
            <person name="Rai A."/>
            <person name="Jena J.K."/>
        </authorList>
    </citation>
    <scope>NUCLEOTIDE SEQUENCE [LARGE SCALE GENOMIC DNA]</scope>
    <source>
        <strain evidence="1">DASCIFA01</strain>
        <tissue evidence="1">Testis</tissue>
    </source>
</reference>
<dbReference type="EMBL" id="QBIY01011165">
    <property type="protein sequence ID" value="RXN34788.1"/>
    <property type="molecule type" value="Genomic_DNA"/>
</dbReference>
<protein>
    <submittedName>
        <fullName evidence="1">Uncharacterized protein</fullName>
    </submittedName>
</protein>
<sequence length="77" mass="8327">MLPLQPHPPSGSSFWGISLTTTGFRSPYVVENLQPQTFPVSPVSFASCWLAGRPPIPPRSLCVLRVRQAMVASCAMA</sequence>
<evidence type="ECO:0000313" key="1">
    <source>
        <dbReference type="EMBL" id="RXN34788.1"/>
    </source>
</evidence>
<name>A0A498NSN7_LABRO</name>
<proteinExistence type="predicted"/>
<comment type="caution">
    <text evidence="1">The sequence shown here is derived from an EMBL/GenBank/DDBJ whole genome shotgun (WGS) entry which is preliminary data.</text>
</comment>
<gene>
    <name evidence="1" type="ORF">ROHU_014709</name>
</gene>
<accession>A0A498NSN7</accession>